<keyword evidence="2" id="KW-1185">Reference proteome</keyword>
<accession>A0A2V5IN29</accession>
<protein>
    <submittedName>
        <fullName evidence="1">Uncharacterized protein</fullName>
    </submittedName>
</protein>
<dbReference type="AlphaFoldDB" id="A0A2V5IN29"/>
<proteinExistence type="predicted"/>
<evidence type="ECO:0000313" key="2">
    <source>
        <dbReference type="Proteomes" id="UP000248817"/>
    </source>
</evidence>
<reference evidence="1 2" key="1">
    <citation type="submission" date="2018-02" db="EMBL/GenBank/DDBJ databases">
        <title>The genomes of Aspergillus section Nigri reveals drivers in fungal speciation.</title>
        <authorList>
            <consortium name="DOE Joint Genome Institute"/>
            <person name="Vesth T.C."/>
            <person name="Nybo J."/>
            <person name="Theobald S."/>
            <person name="Brandl J."/>
            <person name="Frisvad J.C."/>
            <person name="Nielsen K.F."/>
            <person name="Lyhne E.K."/>
            <person name="Kogle M.E."/>
            <person name="Kuo A."/>
            <person name="Riley R."/>
            <person name="Clum A."/>
            <person name="Nolan M."/>
            <person name="Lipzen A."/>
            <person name="Salamov A."/>
            <person name="Henrissat B."/>
            <person name="Wiebenga A."/>
            <person name="De vries R.P."/>
            <person name="Grigoriev I.V."/>
            <person name="Mortensen U.H."/>
            <person name="Andersen M.R."/>
            <person name="Baker S.E."/>
        </authorList>
    </citation>
    <scope>NUCLEOTIDE SEQUENCE [LARGE SCALE GENOMIC DNA]</scope>
    <source>
        <strain evidence="1 2">CBS 114.80</strain>
    </source>
</reference>
<name>A0A2V5IN29_9EURO</name>
<dbReference type="Proteomes" id="UP000248817">
    <property type="component" value="Unassembled WGS sequence"/>
</dbReference>
<evidence type="ECO:0000313" key="1">
    <source>
        <dbReference type="EMBL" id="PYI35483.1"/>
    </source>
</evidence>
<gene>
    <name evidence="1" type="ORF">BP00DRAFT_442655</name>
</gene>
<sequence length="105" mass="11951">MNIEDQTQNTTLSFPYCGTSAYRIHSSSTSTTPGLPHLTLLAYQPKVGRENTLLHGELVALVSAMRSRAFQLKVDTEAEQEELMDADEYDATRICSRRRRRSRLF</sequence>
<dbReference type="EMBL" id="KZ825469">
    <property type="protein sequence ID" value="PYI35483.1"/>
    <property type="molecule type" value="Genomic_DNA"/>
</dbReference>
<organism evidence="1 2">
    <name type="scientific">Aspergillus indologenus CBS 114.80</name>
    <dbReference type="NCBI Taxonomy" id="1450541"/>
    <lineage>
        <taxon>Eukaryota</taxon>
        <taxon>Fungi</taxon>
        <taxon>Dikarya</taxon>
        <taxon>Ascomycota</taxon>
        <taxon>Pezizomycotina</taxon>
        <taxon>Eurotiomycetes</taxon>
        <taxon>Eurotiomycetidae</taxon>
        <taxon>Eurotiales</taxon>
        <taxon>Aspergillaceae</taxon>
        <taxon>Aspergillus</taxon>
        <taxon>Aspergillus subgen. Circumdati</taxon>
    </lineage>
</organism>